<dbReference type="EMBL" id="JAODUO010000718">
    <property type="protein sequence ID" value="KAK2175632.1"/>
    <property type="molecule type" value="Genomic_DNA"/>
</dbReference>
<feature type="compositionally biased region" description="Low complexity" evidence="1">
    <location>
        <begin position="13"/>
        <end position="29"/>
    </location>
</feature>
<accession>A0AAD9KQG9</accession>
<feature type="region of interest" description="Disordered" evidence="1">
    <location>
        <begin position="247"/>
        <end position="365"/>
    </location>
</feature>
<dbReference type="PANTHER" id="PTHR21696">
    <property type="entry name" value="PROTEIN UNC-79 HOMOLOG"/>
    <property type="match status" value="1"/>
</dbReference>
<feature type="compositionally biased region" description="Basic and acidic residues" evidence="1">
    <location>
        <begin position="262"/>
        <end position="272"/>
    </location>
</feature>
<dbReference type="Proteomes" id="UP001209878">
    <property type="component" value="Unassembled WGS sequence"/>
</dbReference>
<keyword evidence="3" id="KW-1185">Reference proteome</keyword>
<evidence type="ECO:0000256" key="1">
    <source>
        <dbReference type="SAM" id="MobiDB-lite"/>
    </source>
</evidence>
<comment type="caution">
    <text evidence="2">The sequence shown here is derived from an EMBL/GenBank/DDBJ whole genome shotgun (WGS) entry which is preliminary data.</text>
</comment>
<protein>
    <submittedName>
        <fullName evidence="2">Uncharacterized protein</fullName>
    </submittedName>
</protein>
<evidence type="ECO:0000313" key="2">
    <source>
        <dbReference type="EMBL" id="KAK2175632.1"/>
    </source>
</evidence>
<reference evidence="2" key="1">
    <citation type="journal article" date="2023" name="Mol. Biol. Evol.">
        <title>Third-Generation Sequencing Reveals the Adaptive Role of the Epigenome in Three Deep-Sea Polychaetes.</title>
        <authorList>
            <person name="Perez M."/>
            <person name="Aroh O."/>
            <person name="Sun Y."/>
            <person name="Lan Y."/>
            <person name="Juniper S.K."/>
            <person name="Young C.R."/>
            <person name="Angers B."/>
            <person name="Qian P.Y."/>
        </authorList>
    </citation>
    <scope>NUCLEOTIDE SEQUENCE</scope>
    <source>
        <strain evidence="2">R07B-5</strain>
    </source>
</reference>
<name>A0AAD9KQG9_RIDPI</name>
<gene>
    <name evidence="2" type="ORF">NP493_718g04001</name>
</gene>
<organism evidence="2 3">
    <name type="scientific">Ridgeia piscesae</name>
    <name type="common">Tubeworm</name>
    <dbReference type="NCBI Taxonomy" id="27915"/>
    <lineage>
        <taxon>Eukaryota</taxon>
        <taxon>Metazoa</taxon>
        <taxon>Spiralia</taxon>
        <taxon>Lophotrochozoa</taxon>
        <taxon>Annelida</taxon>
        <taxon>Polychaeta</taxon>
        <taxon>Sedentaria</taxon>
        <taxon>Canalipalpata</taxon>
        <taxon>Sabellida</taxon>
        <taxon>Siboglinidae</taxon>
        <taxon>Ridgeia</taxon>
    </lineage>
</organism>
<proteinExistence type="predicted"/>
<feature type="compositionally biased region" description="Basic and acidic residues" evidence="1">
    <location>
        <begin position="293"/>
        <end position="336"/>
    </location>
</feature>
<feature type="region of interest" description="Disordered" evidence="1">
    <location>
        <begin position="1"/>
        <end position="130"/>
    </location>
</feature>
<feature type="compositionally biased region" description="Polar residues" evidence="1">
    <location>
        <begin position="30"/>
        <end position="45"/>
    </location>
</feature>
<sequence length="927" mass="102992">MHQSHESYCNIAETETPPESPTNTSDDTSAVSMTTESTGGVTQYQKKVKVNEGNPDMPRPIKTADSIPTPIVSPAEQPQRIAEYDQGSVHSLGTREDKPAGDSLPETADSSVCRPLQRPLRKQKTEPILSYTSLGRQRTLEQSVEEYMMGEVSKKSVQKPWNSQSLKETSSKFVTSPTPQSTVDLKIAEQLEEFGSQHSTKKQEAIEKAPRPCSVAIMPVLPPVFSTGVAGRIIDVGTFDKHFESLRSPSLEDVQESAEELDSPKKSIKSEDTTSMTAEHTPTDGGGTAEEAGVMREKSVEAEEEKIGDKRDSKIEGDEKTIGEEEKMNEAKKDSSVVESEIEETPCPSPTHSPKIKPNYRQRKARKTGLTTVEIQKAIPELADLGCGGESVLPALRRPRRSEFLNKGQHPSSGLVGAQKRLLSTMKTREQLLVDRCPDCNAVLERYDEDTISLGIICMSTFIYREPALAAPLLPDMLKCVARIAGSSPYPWQAEISGLIVPGNSVSVARQFLRCVLHQLASNGIFLQIFQMELEDDDFLKTIVASLADFADLNCLSALLLLLEGVNDMKSLTNQQMLTVVRNLSTYMDYVTMETSSATWSNILTQFDNFFRRLPLYLPNPCDMSPVLKVIITILKMPGLAAVKGILESFSKLLSFTILNCSFKLQSLLDICYLCNRAFSKDRDKLILTRSIIFELVQALKFKVLLPDENLLLLVQQVNVKNDSHNLNEDTLGGQLKAGLAQYVALELTRAIGRDMRAINRYLPWLYHPPSAMLQGPREFIDCVDHIRLLSWLLLGSLTHTAITKTAGPIVCQPLPLESSSHIADHIMVIMTGFAEQSKLWTMYCECYASMNPPDSEAFILAHTTIMDFWGRVTPGILQLLSCSKVLFPLWTPILYSYHSQFHIVSCVTISYDMSLLSSATTQFYIV</sequence>
<feature type="region of interest" description="Disordered" evidence="1">
    <location>
        <begin position="151"/>
        <end position="180"/>
    </location>
</feature>
<feature type="compositionally biased region" description="Polar residues" evidence="1">
    <location>
        <begin position="159"/>
        <end position="180"/>
    </location>
</feature>
<dbReference type="PANTHER" id="PTHR21696:SF2">
    <property type="entry name" value="PROTEIN UNC-79 HOMOLOG"/>
    <property type="match status" value="1"/>
</dbReference>
<dbReference type="InterPro" id="IPR024855">
    <property type="entry name" value="UNC79"/>
</dbReference>
<feature type="compositionally biased region" description="Basic residues" evidence="1">
    <location>
        <begin position="354"/>
        <end position="365"/>
    </location>
</feature>
<evidence type="ECO:0000313" key="3">
    <source>
        <dbReference type="Proteomes" id="UP001209878"/>
    </source>
</evidence>
<dbReference type="AlphaFoldDB" id="A0AAD9KQG9"/>